<dbReference type="GO" id="GO:0005524">
    <property type="term" value="F:ATP binding"/>
    <property type="evidence" value="ECO:0007669"/>
    <property type="project" value="UniProtKB-UniRule"/>
</dbReference>
<evidence type="ECO:0000256" key="9">
    <source>
        <dbReference type="ARBA" id="ARBA00023204"/>
    </source>
</evidence>
<protein>
    <recommendedName>
        <fullName evidence="10">RecBCD enzyme subunit RecC</fullName>
    </recommendedName>
    <alternativeName>
        <fullName evidence="10">Exonuclease V subunit RecC</fullName>
        <shortName evidence="10">ExoV subunit RecC</shortName>
    </alternativeName>
    <alternativeName>
        <fullName evidence="10">Helicase/nuclease RecBCD subunit RecC</fullName>
    </alternativeName>
</protein>
<evidence type="ECO:0000256" key="6">
    <source>
        <dbReference type="ARBA" id="ARBA00022839"/>
    </source>
</evidence>
<keyword evidence="1 10" id="KW-0540">Nuclease</keyword>
<dbReference type="InterPro" id="IPR013986">
    <property type="entry name" value="DExx_box_DNA_helicase_dom_sf"/>
</dbReference>
<keyword evidence="6 10" id="KW-0269">Exonuclease</keyword>
<keyword evidence="8 10" id="KW-0238">DNA-binding</keyword>
<dbReference type="Gene3D" id="1.10.10.160">
    <property type="match status" value="1"/>
</dbReference>
<keyword evidence="7 10" id="KW-0067">ATP-binding</keyword>
<dbReference type="InterPro" id="IPR006697">
    <property type="entry name" value="RecC"/>
</dbReference>
<dbReference type="GO" id="GO:0008854">
    <property type="term" value="F:exodeoxyribonuclease V activity"/>
    <property type="evidence" value="ECO:0007669"/>
    <property type="project" value="InterPro"/>
</dbReference>
<evidence type="ECO:0000256" key="7">
    <source>
        <dbReference type="ARBA" id="ARBA00022840"/>
    </source>
</evidence>
<evidence type="ECO:0000259" key="12">
    <source>
        <dbReference type="Pfam" id="PF17946"/>
    </source>
</evidence>
<organism evidence="13">
    <name type="scientific">uncultured Solirubrobacteraceae bacterium</name>
    <dbReference type="NCBI Taxonomy" id="1162706"/>
    <lineage>
        <taxon>Bacteria</taxon>
        <taxon>Bacillati</taxon>
        <taxon>Actinomycetota</taxon>
        <taxon>Thermoleophilia</taxon>
        <taxon>Solirubrobacterales</taxon>
        <taxon>Solirubrobacteraceae</taxon>
        <taxon>environmental samples</taxon>
    </lineage>
</organism>
<comment type="miscellaneous">
    <text evidence="10">In the RecBCD complex, RecB has a slow 3'-5' helicase, an exonuclease activity and loads RecA onto ssDNA, RecD has a fast 5'-3' helicase activity, while RecC stimulates the ATPase and processivity of the RecB helicase and contributes to recognition of the Chi site.</text>
</comment>
<feature type="region of interest" description="Disordered" evidence="11">
    <location>
        <begin position="317"/>
        <end position="338"/>
    </location>
</feature>
<evidence type="ECO:0000256" key="4">
    <source>
        <dbReference type="ARBA" id="ARBA00022801"/>
    </source>
</evidence>
<evidence type="ECO:0000256" key="5">
    <source>
        <dbReference type="ARBA" id="ARBA00022806"/>
    </source>
</evidence>
<keyword evidence="4 10" id="KW-0378">Hydrolase</keyword>
<dbReference type="Gene3D" id="1.10.10.990">
    <property type="match status" value="1"/>
</dbReference>
<evidence type="ECO:0000313" key="13">
    <source>
        <dbReference type="EMBL" id="CAA9470894.1"/>
    </source>
</evidence>
<dbReference type="Pfam" id="PF17946">
    <property type="entry name" value="RecC_C"/>
    <property type="match status" value="1"/>
</dbReference>
<dbReference type="NCBIfam" id="TIGR01450">
    <property type="entry name" value="recC"/>
    <property type="match status" value="1"/>
</dbReference>
<dbReference type="SUPFAM" id="SSF52540">
    <property type="entry name" value="P-loop containing nucleoside triphosphate hydrolases"/>
    <property type="match status" value="2"/>
</dbReference>
<accession>A0A6J4RJX7</accession>
<dbReference type="Pfam" id="PF04257">
    <property type="entry name" value="Exonuc_V_gamma"/>
    <property type="match status" value="1"/>
</dbReference>
<evidence type="ECO:0000256" key="1">
    <source>
        <dbReference type="ARBA" id="ARBA00022722"/>
    </source>
</evidence>
<dbReference type="PIRSF" id="PIRSF000980">
    <property type="entry name" value="RecC"/>
    <property type="match status" value="1"/>
</dbReference>
<evidence type="ECO:0000256" key="3">
    <source>
        <dbReference type="ARBA" id="ARBA00022763"/>
    </source>
</evidence>
<comment type="function">
    <text evidence="10">A helicase/nuclease that prepares dsDNA breaks (DSB) for recombinational DNA repair. Binds to DSBs and unwinds DNA via a highly rapid and processive ATP-dependent bidirectional helicase activity. Unwinds dsDNA until it encounters a Chi (crossover hotspot instigator) sequence from the 3' direction. Cuts ssDNA a few nucleotides 3' to the Chi site. The properties and activities of the enzyme are changed at Chi. The Chi-altered holoenzyme produces a long 3'-ssDNA overhang and facilitates RecA-binding to the ssDNA for homologous DNA recombination and repair. Holoenzyme degrades any linearized DNA that is unable to undergo homologous recombination. In the holoenzyme this subunit recognizes the wild-type Chi sequence, and when added to isolated RecB increases its ATP-dependent helicase processivity.</text>
</comment>
<dbReference type="GO" id="GO:0009338">
    <property type="term" value="C:exodeoxyribonuclease V complex"/>
    <property type="evidence" value="ECO:0007669"/>
    <property type="project" value="InterPro"/>
</dbReference>
<keyword evidence="9 10" id="KW-0234">DNA repair</keyword>
<gene>
    <name evidence="10" type="primary">recC</name>
    <name evidence="13" type="ORF">AVDCRST_MAG65-754</name>
</gene>
<comment type="similarity">
    <text evidence="10">Belongs to the RecC family.</text>
</comment>
<dbReference type="Gene3D" id="3.40.50.10930">
    <property type="match status" value="1"/>
</dbReference>
<evidence type="ECO:0000256" key="10">
    <source>
        <dbReference type="HAMAP-Rule" id="MF_01486"/>
    </source>
</evidence>
<reference evidence="13" key="1">
    <citation type="submission" date="2020-02" db="EMBL/GenBank/DDBJ databases">
        <authorList>
            <person name="Meier V. D."/>
        </authorList>
    </citation>
    <scope>NUCLEOTIDE SEQUENCE</scope>
    <source>
        <strain evidence="13">AVDCRST_MAG65</strain>
    </source>
</reference>
<dbReference type="InterPro" id="IPR011335">
    <property type="entry name" value="Restrct_endonuc-II-like"/>
</dbReference>
<name>A0A6J4RJX7_9ACTN</name>
<dbReference type="SUPFAM" id="SSF52980">
    <property type="entry name" value="Restriction endonuclease-like"/>
    <property type="match status" value="1"/>
</dbReference>
<evidence type="ECO:0000256" key="8">
    <source>
        <dbReference type="ARBA" id="ARBA00023125"/>
    </source>
</evidence>
<sequence>MLHIHRAERADGLVRALAALLAEPLGDPFSTEVICVPTRGMERWLTQRLSGTLGATPGRRDGVCANVDFPFPRTLARDAVAVAAGVDPDADPWLPERAVWPLLEVVGERLHEPWLRSLSVHLGEEDDAARRARRFATVRHLADLFDAYALHRPEMVRGWARDEVDLPADAVWQARLWQALRRRLGEASPAERVQAACDRIVAEPGLLDLPGRIALFGLTRLPRGHLDILGALSAGRDVHLFLLHPSAALWESVARHPPVVRRYDDDTALLPENRLLASWGQDAREMQLVLSAHRHVDHHHPVENGGESLLARLQADVRSDSSPPGAPLPGHADARPALDPADHSVRIHACHGRARQVEVLRDAILHLLAEDETLEPRDVIVMCPDIETFAPLIQATFGAGDVLADEELEAPAPGVALPDLRVRLADRSLRQTNPVLGVVAQLIDLAGRRLTASEVLDLADREPVRRRFSFDDEDLARMRDWVASSGIRWGLDAGHRAPYKLGDLDAGTWRAGLDRMLVGVTMTEEGHRLFGGVLPADDVESVAIDLVGRMAEFVDRLHATVDAFGASRPIGSWVEAIAAAADALTATSQRDAWQRAQLQRILDAVESEAAGAADVELTLPEIRALLAERLQGRPTRANFRTGHLTICTLVPMRSIPHRVVCLLGLDDAAFPRKAPRDGDDLMLADSHVGERDPRFEDRQMLLDALMVAGNRLIVTYTGNDVRTNAPRPPAVPIGELLDMVERTAGGDARRRILVRHPLQPFDVRNFTAGELDGEPPWSFDRVTLDGARATAEERVDPRPFLSAPLPAVTGPVVELDDLVAFVRHPVRAFVRQRLGFGVGTHSDEVDDALSVELDKLEQWQIGERMLTARLAGASIEAAEAAERARGELPPGKLSDPVLAEIRPSVEEVFAQASRLLPAAAAPASVDVRVGLPGGRMLTGTVPGVYGDLLRSVTYSRVNPRHRLVAWVRFLALTAAYPERPIEAATVGRAAFGAGHDAVATVVRLPRLDPAVALEHLAELVALHDEGMREPLPISCMTSAAYARAVSAGGDARKAAAKEWKTEWNFPREDQDPEHQLVFGGILAFEELCARAAFDSLARRLWEAALGWEQVEHR</sequence>
<dbReference type="HAMAP" id="MF_01486">
    <property type="entry name" value="RecC"/>
    <property type="match status" value="1"/>
</dbReference>
<keyword evidence="3 10" id="KW-0227">DNA damage</keyword>
<comment type="subunit">
    <text evidence="10">Heterotrimer of RecB, RecC and RecD. All subunits contribute to DNA-binding.</text>
</comment>
<dbReference type="GO" id="GO:0003678">
    <property type="term" value="F:DNA helicase activity"/>
    <property type="evidence" value="ECO:0007669"/>
    <property type="project" value="UniProtKB-UniRule"/>
</dbReference>
<dbReference type="InterPro" id="IPR027417">
    <property type="entry name" value="P-loop_NTPase"/>
</dbReference>
<dbReference type="PANTHER" id="PTHR30591:SF1">
    <property type="entry name" value="RECBCD ENZYME SUBUNIT RECC"/>
    <property type="match status" value="1"/>
</dbReference>
<dbReference type="PANTHER" id="PTHR30591">
    <property type="entry name" value="RECBCD ENZYME SUBUNIT RECC"/>
    <property type="match status" value="1"/>
</dbReference>
<dbReference type="EMBL" id="CADCVL010000124">
    <property type="protein sequence ID" value="CAA9470894.1"/>
    <property type="molecule type" value="Genomic_DNA"/>
</dbReference>
<dbReference type="Gene3D" id="3.40.50.300">
    <property type="entry name" value="P-loop containing nucleotide triphosphate hydrolases"/>
    <property type="match status" value="2"/>
</dbReference>
<dbReference type="GO" id="GO:0000724">
    <property type="term" value="P:double-strand break repair via homologous recombination"/>
    <property type="evidence" value="ECO:0007669"/>
    <property type="project" value="UniProtKB-UniRule"/>
</dbReference>
<proteinExistence type="inferred from homology"/>
<dbReference type="AlphaFoldDB" id="A0A6J4RJX7"/>
<evidence type="ECO:0000256" key="11">
    <source>
        <dbReference type="SAM" id="MobiDB-lite"/>
    </source>
</evidence>
<dbReference type="GO" id="GO:0003677">
    <property type="term" value="F:DNA binding"/>
    <property type="evidence" value="ECO:0007669"/>
    <property type="project" value="UniProtKB-UniRule"/>
</dbReference>
<keyword evidence="2 10" id="KW-0547">Nucleotide-binding</keyword>
<evidence type="ECO:0000256" key="2">
    <source>
        <dbReference type="ARBA" id="ARBA00022741"/>
    </source>
</evidence>
<dbReference type="InterPro" id="IPR041500">
    <property type="entry name" value="RecC_C"/>
</dbReference>
<feature type="domain" description="RecC C-terminal" evidence="12">
    <location>
        <begin position="813"/>
        <end position="1045"/>
    </location>
</feature>
<keyword evidence="5 10" id="KW-0347">Helicase</keyword>